<evidence type="ECO:0000313" key="2">
    <source>
        <dbReference type="EMBL" id="JAC77612.1"/>
    </source>
</evidence>
<proteinExistence type="predicted"/>
<keyword evidence="1" id="KW-0812">Transmembrane</keyword>
<evidence type="ECO:0000256" key="1">
    <source>
        <dbReference type="SAM" id="Phobius"/>
    </source>
</evidence>
<protein>
    <submittedName>
        <fullName evidence="2">Uncharacterized protein</fullName>
    </submittedName>
</protein>
<organism evidence="2">
    <name type="scientific">Tetraselmis sp. GSL018</name>
    <dbReference type="NCBI Taxonomy" id="582737"/>
    <lineage>
        <taxon>Eukaryota</taxon>
        <taxon>Viridiplantae</taxon>
        <taxon>Chlorophyta</taxon>
        <taxon>core chlorophytes</taxon>
        <taxon>Chlorodendrophyceae</taxon>
        <taxon>Chlorodendrales</taxon>
        <taxon>Chlorodendraceae</taxon>
        <taxon>Tetraselmis</taxon>
    </lineage>
</organism>
<gene>
    <name evidence="2" type="ORF">TSPGSL018_17249</name>
</gene>
<dbReference type="AlphaFoldDB" id="A0A061RXM3"/>
<keyword evidence="1" id="KW-1133">Transmembrane helix</keyword>
<name>A0A061RXM3_9CHLO</name>
<dbReference type="Gene3D" id="3.40.1000.30">
    <property type="match status" value="1"/>
</dbReference>
<feature type="transmembrane region" description="Helical" evidence="1">
    <location>
        <begin position="244"/>
        <end position="264"/>
    </location>
</feature>
<sequence length="266" mass="29585">MKANEGQQLSQILSSVLPVTEILRSTGHGSCEGSASYLALAVHCVLINEGFEVHTETSHASEYLSLKENLYTLPSDWKPTSRPCETEGYEGQWIFRYRYGTELYVVSCSIHLSGKLFIHAFQVGNPDNLQVLGLNPKRYVFDSGIGAVYSWDDVLFNLELLYDMCMEYICRPLLALSESPKLSSVRTEHFKTALPAVIARESSTKLTKQEGRAPLSPEPVESVDQGLRIVNSEFEILVRTPASILIPALLATTAVASTAVLWAWRR</sequence>
<dbReference type="EMBL" id="GBEZ01007881">
    <property type="protein sequence ID" value="JAC77612.1"/>
    <property type="molecule type" value="Transcribed_RNA"/>
</dbReference>
<reference evidence="2" key="1">
    <citation type="submission" date="2014-05" db="EMBL/GenBank/DDBJ databases">
        <title>The transcriptome of the halophilic microalga Tetraselmis sp. GSL018 isolated from the Great Salt Lake, Utah.</title>
        <authorList>
            <person name="Jinkerson R.E."/>
            <person name="D'Adamo S."/>
            <person name="Posewitz M.C."/>
        </authorList>
    </citation>
    <scope>NUCLEOTIDE SEQUENCE</scope>
    <source>
        <strain evidence="2">GSL018</strain>
    </source>
</reference>
<keyword evidence="1" id="KW-0472">Membrane</keyword>
<accession>A0A061RXM3</accession>